<dbReference type="SUPFAM" id="SSF102114">
    <property type="entry name" value="Radical SAM enzymes"/>
    <property type="match status" value="1"/>
</dbReference>
<proteinExistence type="predicted"/>
<dbReference type="SFLD" id="SFLDS00029">
    <property type="entry name" value="Radical_SAM"/>
    <property type="match status" value="1"/>
</dbReference>
<dbReference type="InterPro" id="IPR007197">
    <property type="entry name" value="rSAM"/>
</dbReference>
<evidence type="ECO:0000313" key="8">
    <source>
        <dbReference type="EMBL" id="SKB53322.1"/>
    </source>
</evidence>
<dbReference type="SFLD" id="SFLDG01082">
    <property type="entry name" value="B12-binding_domain_containing"/>
    <property type="match status" value="1"/>
</dbReference>
<comment type="cofactor">
    <cofactor evidence="1">
        <name>[4Fe-4S] cluster</name>
        <dbReference type="ChEBI" id="CHEBI:49883"/>
    </cofactor>
</comment>
<evidence type="ECO:0000313" key="9">
    <source>
        <dbReference type="Proteomes" id="UP000243406"/>
    </source>
</evidence>
<dbReference type="InterPro" id="IPR058240">
    <property type="entry name" value="rSAM_sf"/>
</dbReference>
<keyword evidence="4" id="KW-0408">Iron</keyword>
<keyword evidence="3" id="KW-0479">Metal-binding</keyword>
<keyword evidence="5" id="KW-0411">Iron-sulfur</keyword>
<evidence type="ECO:0000256" key="2">
    <source>
        <dbReference type="ARBA" id="ARBA00022691"/>
    </source>
</evidence>
<dbReference type="InterPro" id="IPR006638">
    <property type="entry name" value="Elp3/MiaA/NifB-like_rSAM"/>
</dbReference>
<evidence type="ECO:0000256" key="3">
    <source>
        <dbReference type="ARBA" id="ARBA00022723"/>
    </source>
</evidence>
<dbReference type="OrthoDB" id="9801424at2"/>
<dbReference type="PANTHER" id="PTHR43409:SF16">
    <property type="entry name" value="SLR0320 PROTEIN"/>
    <property type="match status" value="1"/>
</dbReference>
<dbReference type="Pfam" id="PF02310">
    <property type="entry name" value="B12-binding"/>
    <property type="match status" value="1"/>
</dbReference>
<dbReference type="InterPro" id="IPR034466">
    <property type="entry name" value="Methyltransferase_Class_B"/>
</dbReference>
<organism evidence="8 9">
    <name type="scientific">Acetoanaerobium noterae</name>
    <dbReference type="NCBI Taxonomy" id="745369"/>
    <lineage>
        <taxon>Bacteria</taxon>
        <taxon>Bacillati</taxon>
        <taxon>Bacillota</taxon>
        <taxon>Clostridia</taxon>
        <taxon>Peptostreptococcales</taxon>
        <taxon>Filifactoraceae</taxon>
        <taxon>Acetoanaerobium</taxon>
    </lineage>
</organism>
<dbReference type="GO" id="GO:0051539">
    <property type="term" value="F:4 iron, 4 sulfur cluster binding"/>
    <property type="evidence" value="ECO:0007669"/>
    <property type="project" value="UniProtKB-KW"/>
</dbReference>
<dbReference type="CDD" id="cd01335">
    <property type="entry name" value="Radical_SAM"/>
    <property type="match status" value="1"/>
</dbReference>
<dbReference type="CDD" id="cd02068">
    <property type="entry name" value="radical_SAM_B12_BD"/>
    <property type="match status" value="1"/>
</dbReference>
<dbReference type="InterPro" id="IPR036724">
    <property type="entry name" value="Cobalamin-bd_sf"/>
</dbReference>
<dbReference type="EMBL" id="FUYN01000004">
    <property type="protein sequence ID" value="SKB53322.1"/>
    <property type="molecule type" value="Genomic_DNA"/>
</dbReference>
<feature type="domain" description="Radical SAM core" evidence="7">
    <location>
        <begin position="187"/>
        <end position="406"/>
    </location>
</feature>
<accession>A0A1T5C117</accession>
<evidence type="ECO:0000256" key="1">
    <source>
        <dbReference type="ARBA" id="ARBA00001966"/>
    </source>
</evidence>
<dbReference type="SUPFAM" id="SSF52242">
    <property type="entry name" value="Cobalamin (vitamin B12)-binding domain"/>
    <property type="match status" value="1"/>
</dbReference>
<keyword evidence="9" id="KW-1185">Reference proteome</keyword>
<dbReference type="InterPro" id="IPR023404">
    <property type="entry name" value="rSAM_horseshoe"/>
</dbReference>
<dbReference type="GO" id="GO:0005829">
    <property type="term" value="C:cytosol"/>
    <property type="evidence" value="ECO:0007669"/>
    <property type="project" value="TreeGrafter"/>
</dbReference>
<dbReference type="GO" id="GO:0003824">
    <property type="term" value="F:catalytic activity"/>
    <property type="evidence" value="ECO:0007669"/>
    <property type="project" value="InterPro"/>
</dbReference>
<name>A0A1T5C117_9FIRM</name>
<dbReference type="Proteomes" id="UP000243406">
    <property type="component" value="Unassembled WGS sequence"/>
</dbReference>
<sequence>MKLLLTTLNSKYIHTCLSIRYLYSSVKDTCDSYIKEYTINESLDKIYADIYEKNYDIVGFSCYIWNVEQTLKLCSTLKEANPDLIIILGGPEVSFDSLNFINKHSYIDYIIKGEGELVLPKLIDSISKFKKHIEIDGVVYKSNELPPYSNYRYNTHEDIYFIENKDTPPIADLSQIKSPYLYVTEEEIENKIVYFETSRGCTFNCSYCLSSTLKGVRFFPLESVKQDLKKLVVLNAKQIKFVDRTFNSHKEITLALIKFLKEIDNGKINFHFEITAHMLDDEFMKEIKEARYGLFQFEIGVQSTNSKTIKTVNRIDNFEKLSVRVNQIKKYGNIHQHLDLIAGLPYENLESFKKSFNDVFGLLPEALQLGFLKMLKGSPIRSQVELFDYRYRNYPPYEVISNKFISASEILFLKEIEEIVDLFYNSGMFMLSIEYIYINNYNNNGFKLFSDLLAYKNDYYQNKTLSRDDLYKLLHEFYSRICPDETNKIKELIRFDYLRMGRNRVIPLFLRNDLSSITREEAVAWISNDYIKSELGYPNSHPMEIIKKIHVELFEFDIIDYIKTKGNLKNHKAIIAFNYSGEKDFMNKVTFTGGLYEQIKN</sequence>
<dbReference type="InterPro" id="IPR006158">
    <property type="entry name" value="Cobalamin-bd"/>
</dbReference>
<dbReference type="InterPro" id="IPR051198">
    <property type="entry name" value="BchE-like"/>
</dbReference>
<dbReference type="Pfam" id="PF13311">
    <property type="entry name" value="DUF4080"/>
    <property type="match status" value="1"/>
</dbReference>
<dbReference type="SMART" id="SM00729">
    <property type="entry name" value="Elp3"/>
    <property type="match status" value="1"/>
</dbReference>
<evidence type="ECO:0000259" key="7">
    <source>
        <dbReference type="PROSITE" id="PS51918"/>
    </source>
</evidence>
<dbReference type="PROSITE" id="PS51332">
    <property type="entry name" value="B12_BINDING"/>
    <property type="match status" value="1"/>
</dbReference>
<dbReference type="Gene3D" id="3.40.50.280">
    <property type="entry name" value="Cobalamin-binding domain"/>
    <property type="match status" value="1"/>
</dbReference>
<dbReference type="PROSITE" id="PS51918">
    <property type="entry name" value="RADICAL_SAM"/>
    <property type="match status" value="1"/>
</dbReference>
<reference evidence="9" key="1">
    <citation type="submission" date="2017-02" db="EMBL/GenBank/DDBJ databases">
        <authorList>
            <person name="Varghese N."/>
            <person name="Submissions S."/>
        </authorList>
    </citation>
    <scope>NUCLEOTIDE SEQUENCE [LARGE SCALE GENOMIC DNA]</scope>
    <source>
        <strain evidence="9">ATCC 35199</strain>
    </source>
</reference>
<dbReference type="RefSeq" id="WP_079589768.1">
    <property type="nucleotide sequence ID" value="NZ_FUYN01000004.1"/>
</dbReference>
<dbReference type="AlphaFoldDB" id="A0A1T5C117"/>
<evidence type="ECO:0000256" key="5">
    <source>
        <dbReference type="ARBA" id="ARBA00023014"/>
    </source>
</evidence>
<dbReference type="Pfam" id="PF04055">
    <property type="entry name" value="Radical_SAM"/>
    <property type="match status" value="1"/>
</dbReference>
<feature type="domain" description="B12-binding" evidence="6">
    <location>
        <begin position="1"/>
        <end position="133"/>
    </location>
</feature>
<evidence type="ECO:0000256" key="4">
    <source>
        <dbReference type="ARBA" id="ARBA00023004"/>
    </source>
</evidence>
<protein>
    <submittedName>
        <fullName evidence="8">Radical SAM superfamily enzyme YgiQ, UPF0313 family</fullName>
    </submittedName>
</protein>
<gene>
    <name evidence="8" type="ORF">SAMN02745120_1948</name>
</gene>
<dbReference type="SFLD" id="SFLDG01123">
    <property type="entry name" value="methyltransferase_(Class_B)"/>
    <property type="match status" value="1"/>
</dbReference>
<dbReference type="Gene3D" id="3.80.30.20">
    <property type="entry name" value="tm_1862 like domain"/>
    <property type="match status" value="1"/>
</dbReference>
<dbReference type="InterPro" id="IPR025288">
    <property type="entry name" value="DUF4080"/>
</dbReference>
<dbReference type="GO" id="GO:0046872">
    <property type="term" value="F:metal ion binding"/>
    <property type="evidence" value="ECO:0007669"/>
    <property type="project" value="UniProtKB-KW"/>
</dbReference>
<dbReference type="GO" id="GO:0031419">
    <property type="term" value="F:cobalamin binding"/>
    <property type="evidence" value="ECO:0007669"/>
    <property type="project" value="InterPro"/>
</dbReference>
<dbReference type="PANTHER" id="PTHR43409">
    <property type="entry name" value="ANAEROBIC MAGNESIUM-PROTOPORPHYRIN IX MONOMETHYL ESTER CYCLASE-RELATED"/>
    <property type="match status" value="1"/>
</dbReference>
<evidence type="ECO:0000259" key="6">
    <source>
        <dbReference type="PROSITE" id="PS51332"/>
    </source>
</evidence>
<keyword evidence="2" id="KW-0949">S-adenosyl-L-methionine</keyword>